<name>A0A2G1XKL4_STRCJ</name>
<feature type="domain" description="BioF2-like acetyltransferase" evidence="1">
    <location>
        <begin position="182"/>
        <end position="322"/>
    </location>
</feature>
<dbReference type="Proteomes" id="UP000222531">
    <property type="component" value="Unassembled WGS sequence"/>
</dbReference>
<evidence type="ECO:0000313" key="3">
    <source>
        <dbReference type="Proteomes" id="UP000222531"/>
    </source>
</evidence>
<dbReference type="SUPFAM" id="SSF55729">
    <property type="entry name" value="Acyl-CoA N-acyltransferases (Nat)"/>
    <property type="match status" value="1"/>
</dbReference>
<protein>
    <recommendedName>
        <fullName evidence="1">BioF2-like acetyltransferase domain-containing protein</fullName>
    </recommendedName>
</protein>
<reference evidence="2 3" key="1">
    <citation type="journal article" date="2017" name="Biochemistry">
        <title>Identification of the Biosynthetic Pathway for the Antibiotic Bicyclomycin.</title>
        <authorList>
            <person name="Patteson J."/>
            <person name="Cai W."/>
            <person name="Johnson R.A."/>
            <person name="Santa Maria K."/>
            <person name="Li B."/>
        </authorList>
    </citation>
    <scope>NUCLEOTIDE SEQUENCE [LARGE SCALE GENOMIC DNA]</scope>
    <source>
        <strain evidence="2 3">ATCC 21532</strain>
    </source>
</reference>
<dbReference type="InterPro" id="IPR016181">
    <property type="entry name" value="Acyl_CoA_acyltransferase"/>
</dbReference>
<sequence>MRRTETYRTRVVRTVEDLAPETTELAAAAGASEFYYGHEFLRAYEREPIQPVHAVYYIEVLDEDDRVIALTPCYVQGDPLRALGMGPDEKALLSHVWHCSDTQLASTRTDSRVAGAIVARMREIAASAGLARCGFINVATGSPSALALEGAGLTGTDLDTRYTVDLAAAGSWEGYLSTLRYNARREYARQLRRADDCGVKVTERVPDGEEDPQSLQIFEVLMANVGSAGYYSKERIAAFLRYTRKGARIIEVTMDGEIIAKAVVFLETKKIHAWAGGYDRNADVASGRPFSSYYVLMSAIIKLGLRAGVPTLEGGRRNGEFKVRYGMRPQPLKAYMTDVRHGE</sequence>
<comment type="caution">
    <text evidence="2">The sequence shown here is derived from an EMBL/GenBank/DDBJ whole genome shotgun (WGS) entry which is preliminary data.</text>
</comment>
<evidence type="ECO:0000313" key="2">
    <source>
        <dbReference type="EMBL" id="PHQ51775.1"/>
    </source>
</evidence>
<keyword evidence="3" id="KW-1185">Reference proteome</keyword>
<accession>A0A2G1XKL4</accession>
<evidence type="ECO:0000259" key="1">
    <source>
        <dbReference type="Pfam" id="PF13480"/>
    </source>
</evidence>
<dbReference type="InterPro" id="IPR038740">
    <property type="entry name" value="BioF2-like_GNAT_dom"/>
</dbReference>
<dbReference type="OrthoDB" id="6028172at2"/>
<dbReference type="AlphaFoldDB" id="A0A2G1XKL4"/>
<dbReference type="Gene3D" id="3.40.630.30">
    <property type="match status" value="1"/>
</dbReference>
<dbReference type="Pfam" id="PF13480">
    <property type="entry name" value="Acetyltransf_6"/>
    <property type="match status" value="1"/>
</dbReference>
<dbReference type="EMBL" id="NHZO01000136">
    <property type="protein sequence ID" value="PHQ51775.1"/>
    <property type="molecule type" value="Genomic_DNA"/>
</dbReference>
<dbReference type="RefSeq" id="WP_099198970.1">
    <property type="nucleotide sequence ID" value="NZ_JBIRXA010000002.1"/>
</dbReference>
<organism evidence="2 3">
    <name type="scientific">Streptomyces cinnamoneus</name>
    <name type="common">Streptoverticillium cinnamoneum</name>
    <dbReference type="NCBI Taxonomy" id="53446"/>
    <lineage>
        <taxon>Bacteria</taxon>
        <taxon>Bacillati</taxon>
        <taxon>Actinomycetota</taxon>
        <taxon>Actinomycetes</taxon>
        <taxon>Kitasatosporales</taxon>
        <taxon>Streptomycetaceae</taxon>
        <taxon>Streptomyces</taxon>
        <taxon>Streptomyces cinnamoneus group</taxon>
    </lineage>
</organism>
<proteinExistence type="predicted"/>
<gene>
    <name evidence="2" type="ORF">BLA24_11880</name>
</gene>